<evidence type="ECO:0000313" key="8">
    <source>
        <dbReference type="Proteomes" id="UP000271889"/>
    </source>
</evidence>
<keyword evidence="4" id="KW-0808">Transferase</keyword>
<protein>
    <recommendedName>
        <fullName evidence="2">glucuronosyltransferase</fullName>
        <ecNumber evidence="2">2.4.1.17</ecNumber>
    </recommendedName>
</protein>
<sequence length="318" mass="37031">MTFSERIINLLFHWNIIIARYMQQSWNHNTFTRKNFPKVDLFAAEAKRIIYAGRSEFLFDVVRPINNRVKHFASNILLKPGDFVTVIPEILKSQPNISMCDEAKHDHNAIRYNYSSSQSEGHIYCCHSRTRHTSNTIRRPELYNGLNRTSVNQRFEGIAANYPNLQWHSLVEEKFILVSFGSLAQAQYMSNEIARKLIYAFAQSPFKVIWATNSYPEQLTWTKNMTIPENIVLIRWVPVKEMLAHPNLQYLISHGGINTINELLLFGVPMIGVYLQGDQGSNVRRLADLGVCKMISMLRIWQDELPIVMREFEHDLDR</sequence>
<keyword evidence="5" id="KW-0732">Signal</keyword>
<dbReference type="PANTHER" id="PTHR48043:SF68">
    <property type="entry name" value="GLUCURONOSYLTRANSFERASE"/>
    <property type="match status" value="1"/>
</dbReference>
<dbReference type="Gene3D" id="3.40.50.2000">
    <property type="entry name" value="Glycogen Phosphorylase B"/>
    <property type="match status" value="1"/>
</dbReference>
<comment type="similarity">
    <text evidence="1">Belongs to the UDP-glycosyltransferase family.</text>
</comment>
<evidence type="ECO:0000256" key="6">
    <source>
        <dbReference type="ARBA" id="ARBA00047475"/>
    </source>
</evidence>
<dbReference type="EC" id="2.4.1.17" evidence="2"/>
<dbReference type="GO" id="GO:0015020">
    <property type="term" value="F:glucuronosyltransferase activity"/>
    <property type="evidence" value="ECO:0007669"/>
    <property type="project" value="UniProtKB-EC"/>
</dbReference>
<name>A0A3P6S8T5_CYLGO</name>
<dbReference type="InterPro" id="IPR050271">
    <property type="entry name" value="UDP-glycosyltransferase"/>
</dbReference>
<evidence type="ECO:0000256" key="1">
    <source>
        <dbReference type="ARBA" id="ARBA00009995"/>
    </source>
</evidence>
<gene>
    <name evidence="7" type="ORF">CGOC_LOCUS1934</name>
</gene>
<evidence type="ECO:0000256" key="3">
    <source>
        <dbReference type="ARBA" id="ARBA00022676"/>
    </source>
</evidence>
<keyword evidence="3" id="KW-0328">Glycosyltransferase</keyword>
<evidence type="ECO:0000256" key="2">
    <source>
        <dbReference type="ARBA" id="ARBA00012544"/>
    </source>
</evidence>
<reference evidence="7 8" key="1">
    <citation type="submission" date="2018-11" db="EMBL/GenBank/DDBJ databases">
        <authorList>
            <consortium name="Pathogen Informatics"/>
        </authorList>
    </citation>
    <scope>NUCLEOTIDE SEQUENCE [LARGE SCALE GENOMIC DNA]</scope>
</reference>
<evidence type="ECO:0000313" key="7">
    <source>
        <dbReference type="EMBL" id="VDK50981.1"/>
    </source>
</evidence>
<dbReference type="AlphaFoldDB" id="A0A3P6S8T5"/>
<dbReference type="Pfam" id="PF00201">
    <property type="entry name" value="UDPGT"/>
    <property type="match status" value="1"/>
</dbReference>
<proteinExistence type="inferred from homology"/>
<organism evidence="7 8">
    <name type="scientific">Cylicostephanus goldi</name>
    <name type="common">Nematode worm</name>
    <dbReference type="NCBI Taxonomy" id="71465"/>
    <lineage>
        <taxon>Eukaryota</taxon>
        <taxon>Metazoa</taxon>
        <taxon>Ecdysozoa</taxon>
        <taxon>Nematoda</taxon>
        <taxon>Chromadorea</taxon>
        <taxon>Rhabditida</taxon>
        <taxon>Rhabditina</taxon>
        <taxon>Rhabditomorpha</taxon>
        <taxon>Strongyloidea</taxon>
        <taxon>Strongylidae</taxon>
        <taxon>Cylicostephanus</taxon>
    </lineage>
</organism>
<dbReference type="SUPFAM" id="SSF53756">
    <property type="entry name" value="UDP-Glycosyltransferase/glycogen phosphorylase"/>
    <property type="match status" value="1"/>
</dbReference>
<evidence type="ECO:0000256" key="4">
    <source>
        <dbReference type="ARBA" id="ARBA00022679"/>
    </source>
</evidence>
<accession>A0A3P6S8T5</accession>
<dbReference type="PANTHER" id="PTHR48043">
    <property type="entry name" value="EG:EG0003.4 PROTEIN-RELATED"/>
    <property type="match status" value="1"/>
</dbReference>
<dbReference type="OrthoDB" id="5835829at2759"/>
<dbReference type="EMBL" id="UYRV01004024">
    <property type="protein sequence ID" value="VDK50981.1"/>
    <property type="molecule type" value="Genomic_DNA"/>
</dbReference>
<dbReference type="InterPro" id="IPR002213">
    <property type="entry name" value="UDP_glucos_trans"/>
</dbReference>
<dbReference type="Proteomes" id="UP000271889">
    <property type="component" value="Unassembled WGS sequence"/>
</dbReference>
<comment type="catalytic activity">
    <reaction evidence="6">
        <text>glucuronate acceptor + UDP-alpha-D-glucuronate = acceptor beta-D-glucuronoside + UDP + H(+)</text>
        <dbReference type="Rhea" id="RHEA:21032"/>
        <dbReference type="ChEBI" id="CHEBI:15378"/>
        <dbReference type="ChEBI" id="CHEBI:58052"/>
        <dbReference type="ChEBI" id="CHEBI:58223"/>
        <dbReference type="ChEBI" id="CHEBI:132367"/>
        <dbReference type="ChEBI" id="CHEBI:132368"/>
        <dbReference type="EC" id="2.4.1.17"/>
    </reaction>
</comment>
<keyword evidence="8" id="KW-1185">Reference proteome</keyword>
<evidence type="ECO:0000256" key="5">
    <source>
        <dbReference type="ARBA" id="ARBA00022729"/>
    </source>
</evidence>